<dbReference type="AlphaFoldDB" id="A0A2P7NUM1"/>
<organism evidence="2 3">
    <name type="scientific">Nitrosomonas supralitoralis</name>
    <dbReference type="NCBI Taxonomy" id="2116706"/>
    <lineage>
        <taxon>Bacteria</taxon>
        <taxon>Pseudomonadati</taxon>
        <taxon>Pseudomonadota</taxon>
        <taxon>Betaproteobacteria</taxon>
        <taxon>Nitrosomonadales</taxon>
        <taxon>Nitrosomonadaceae</taxon>
        <taxon>Nitrosomonas</taxon>
    </lineage>
</organism>
<accession>A0A2P7NUM1</accession>
<evidence type="ECO:0000313" key="3">
    <source>
        <dbReference type="Proteomes" id="UP000241912"/>
    </source>
</evidence>
<name>A0A2P7NUM1_9PROT</name>
<keyword evidence="3" id="KW-1185">Reference proteome</keyword>
<protein>
    <submittedName>
        <fullName evidence="2">Uncharacterized protein</fullName>
    </submittedName>
</protein>
<gene>
    <name evidence="2" type="ORF">C7H79_09740</name>
</gene>
<evidence type="ECO:0000313" key="2">
    <source>
        <dbReference type="EMBL" id="PSJ17173.1"/>
    </source>
</evidence>
<comment type="caution">
    <text evidence="2">The sequence shown here is derived from an EMBL/GenBank/DDBJ whole genome shotgun (WGS) entry which is preliminary data.</text>
</comment>
<dbReference type="Proteomes" id="UP000241912">
    <property type="component" value="Unassembled WGS sequence"/>
</dbReference>
<dbReference type="EMBL" id="PXXU01000026">
    <property type="protein sequence ID" value="PSJ17173.1"/>
    <property type="molecule type" value="Genomic_DNA"/>
</dbReference>
<feature type="region of interest" description="Disordered" evidence="1">
    <location>
        <begin position="14"/>
        <end position="38"/>
    </location>
</feature>
<reference evidence="2 3" key="1">
    <citation type="submission" date="2018-03" db="EMBL/GenBank/DDBJ databases">
        <title>Draft genome of Nitrosomonas supralitoralis APG5.</title>
        <authorList>
            <person name="Urakawa H."/>
            <person name="Lopez J.V."/>
        </authorList>
    </citation>
    <scope>NUCLEOTIDE SEQUENCE [LARGE SCALE GENOMIC DNA]</scope>
    <source>
        <strain evidence="2 3">APG5</strain>
    </source>
</reference>
<proteinExistence type="predicted"/>
<sequence length="87" mass="9551">MQCNAKIQYSKGQRCPREAIPGKSKCKSHGNGGPRTIDGRKAIARARSKGMNDSLAERIAHRKASFELYMLAKLAGVAWTGRPPKKI</sequence>
<evidence type="ECO:0000256" key="1">
    <source>
        <dbReference type="SAM" id="MobiDB-lite"/>
    </source>
</evidence>